<accession>A0ACC3C176</accession>
<dbReference type="Proteomes" id="UP000798662">
    <property type="component" value="Chromosome 2"/>
</dbReference>
<dbReference type="EMBL" id="CM020619">
    <property type="protein sequence ID" value="KAK1864079.1"/>
    <property type="molecule type" value="Genomic_DNA"/>
</dbReference>
<comment type="caution">
    <text evidence="1">The sequence shown here is derived from an EMBL/GenBank/DDBJ whole genome shotgun (WGS) entry which is preliminary data.</text>
</comment>
<sequence length="139" mass="13839">MSAAVAVRPAPPSRGAVSGALSAPLSPSTSPSLPTLPRSLPGHSSSSASSAPSPPALPEPTGRTALPAPGRGGTTAVEPFSPATVGTAAERSTGSRTVSCGNTWDALNASRARSYSSAPPNLMRRSSRLAVLITVHFSP</sequence>
<organism evidence="1 2">
    <name type="scientific">Pyropia yezoensis</name>
    <name type="common">Susabi-nori</name>
    <name type="synonym">Porphyra yezoensis</name>
    <dbReference type="NCBI Taxonomy" id="2788"/>
    <lineage>
        <taxon>Eukaryota</taxon>
        <taxon>Rhodophyta</taxon>
        <taxon>Bangiophyceae</taxon>
        <taxon>Bangiales</taxon>
        <taxon>Bangiaceae</taxon>
        <taxon>Pyropia</taxon>
    </lineage>
</organism>
<proteinExistence type="predicted"/>
<evidence type="ECO:0000313" key="1">
    <source>
        <dbReference type="EMBL" id="KAK1864079.1"/>
    </source>
</evidence>
<keyword evidence="2" id="KW-1185">Reference proteome</keyword>
<evidence type="ECO:0000313" key="2">
    <source>
        <dbReference type="Proteomes" id="UP000798662"/>
    </source>
</evidence>
<gene>
    <name evidence="1" type="ORF">I4F81_006629</name>
</gene>
<reference evidence="1" key="1">
    <citation type="submission" date="2019-11" db="EMBL/GenBank/DDBJ databases">
        <title>Nori genome reveals adaptations in red seaweeds to the harsh intertidal environment.</title>
        <authorList>
            <person name="Wang D."/>
            <person name="Mao Y."/>
        </authorList>
    </citation>
    <scope>NUCLEOTIDE SEQUENCE</scope>
    <source>
        <tissue evidence="1">Gametophyte</tissue>
    </source>
</reference>
<name>A0ACC3C176_PYRYE</name>
<protein>
    <submittedName>
        <fullName evidence="1">Uncharacterized protein</fullName>
    </submittedName>
</protein>